<dbReference type="AlphaFoldDB" id="A0A4R6R800"/>
<keyword evidence="1" id="KW-1133">Transmembrane helix</keyword>
<name>A0A4R6R800_9BURK</name>
<sequence length="162" mass="16693">MNPLERQCGRGYTMVELVMVIILASILAAVALPKLDVATNVRDDIWRDGLLSGLRFAQKSAVSHRRLVCATVSDTQISLQIASVNPATACDTDLIGPRSTGVFATSGSGSTQTAVSPAGTIYFQPDGRTTTDGAGATVSARTVTITGVGTAIAITGETGHAE</sequence>
<keyword evidence="1" id="KW-0812">Transmembrane</keyword>
<organism evidence="2 3">
    <name type="scientific">Aquabacterium commune</name>
    <dbReference type="NCBI Taxonomy" id="70586"/>
    <lineage>
        <taxon>Bacteria</taxon>
        <taxon>Pseudomonadati</taxon>
        <taxon>Pseudomonadota</taxon>
        <taxon>Betaproteobacteria</taxon>
        <taxon>Burkholderiales</taxon>
        <taxon>Aquabacterium</taxon>
    </lineage>
</organism>
<dbReference type="Proteomes" id="UP000294593">
    <property type="component" value="Unassembled WGS sequence"/>
</dbReference>
<dbReference type="SUPFAM" id="SSF54523">
    <property type="entry name" value="Pili subunits"/>
    <property type="match status" value="1"/>
</dbReference>
<dbReference type="NCBIfam" id="TIGR02532">
    <property type="entry name" value="IV_pilin_GFxxxE"/>
    <property type="match status" value="1"/>
</dbReference>
<dbReference type="EMBL" id="SNXW01000007">
    <property type="protein sequence ID" value="TDP81706.1"/>
    <property type="molecule type" value="Genomic_DNA"/>
</dbReference>
<keyword evidence="1" id="KW-0472">Membrane</keyword>
<reference evidence="2 3" key="1">
    <citation type="submission" date="2019-03" db="EMBL/GenBank/DDBJ databases">
        <title>Genomic Encyclopedia of Type Strains, Phase IV (KMG-IV): sequencing the most valuable type-strain genomes for metagenomic binning, comparative biology and taxonomic classification.</title>
        <authorList>
            <person name="Goeker M."/>
        </authorList>
    </citation>
    <scope>NUCLEOTIDE SEQUENCE [LARGE SCALE GENOMIC DNA]</scope>
    <source>
        <strain evidence="2 3">DSM 11901</strain>
    </source>
</reference>
<gene>
    <name evidence="2" type="ORF">EV672_107137</name>
</gene>
<proteinExistence type="predicted"/>
<dbReference type="RefSeq" id="WP_243738681.1">
    <property type="nucleotide sequence ID" value="NZ_SNXW01000007.1"/>
</dbReference>
<evidence type="ECO:0000256" key="1">
    <source>
        <dbReference type="SAM" id="Phobius"/>
    </source>
</evidence>
<dbReference type="Gene3D" id="3.30.700.10">
    <property type="entry name" value="Glycoprotein, Type 4 Pilin"/>
    <property type="match status" value="1"/>
</dbReference>
<evidence type="ECO:0000313" key="3">
    <source>
        <dbReference type="Proteomes" id="UP000294593"/>
    </source>
</evidence>
<dbReference type="InterPro" id="IPR012902">
    <property type="entry name" value="N_methyl_site"/>
</dbReference>
<evidence type="ECO:0000313" key="2">
    <source>
        <dbReference type="EMBL" id="TDP81706.1"/>
    </source>
</evidence>
<accession>A0A4R6R800</accession>
<feature type="transmembrane region" description="Helical" evidence="1">
    <location>
        <begin position="12"/>
        <end position="32"/>
    </location>
</feature>
<dbReference type="InterPro" id="IPR045584">
    <property type="entry name" value="Pilin-like"/>
</dbReference>
<keyword evidence="3" id="KW-1185">Reference proteome</keyword>
<protein>
    <submittedName>
        <fullName evidence="2">Type IV fimbrial biogenesis protein FimU/MSHA pilin protein MshC</fullName>
    </submittedName>
</protein>
<comment type="caution">
    <text evidence="2">The sequence shown here is derived from an EMBL/GenBank/DDBJ whole genome shotgun (WGS) entry which is preliminary data.</text>
</comment>